<dbReference type="GO" id="GO:0005840">
    <property type="term" value="C:ribosome"/>
    <property type="evidence" value="ECO:0007669"/>
    <property type="project" value="UniProtKB-KW"/>
</dbReference>
<evidence type="ECO:0000256" key="5">
    <source>
        <dbReference type="HAMAP-Rule" id="MF_00773"/>
    </source>
</evidence>
<gene>
    <name evidence="5 7" type="primary">rpl24e</name>
    <name evidence="7" type="ordered locus">MCP_1039</name>
</gene>
<evidence type="ECO:0000256" key="2">
    <source>
        <dbReference type="ARBA" id="ARBA00022771"/>
    </source>
</evidence>
<dbReference type="Proteomes" id="UP000001882">
    <property type="component" value="Chromosome"/>
</dbReference>
<feature type="binding site" evidence="5">
    <location>
        <position position="10"/>
    </location>
    <ligand>
        <name>Zn(2+)</name>
        <dbReference type="ChEBI" id="CHEBI:29105"/>
    </ligand>
</feature>
<keyword evidence="5" id="KW-0699">rRNA-binding</keyword>
<evidence type="ECO:0000256" key="4">
    <source>
        <dbReference type="ARBA" id="ARBA00023274"/>
    </source>
</evidence>
<reference evidence="8" key="3">
    <citation type="journal article" date="2011" name="PLoS ONE">
        <title>Genome sequence of a mesophilic hydrogenotrophic methanogen Methanocella paludicola, the first cultivated representative of the order Methanocellales.</title>
        <authorList>
            <person name="Sakai S."/>
            <person name="Takaki Y."/>
            <person name="Shimamura S."/>
            <person name="Sekine M."/>
            <person name="Tajima T."/>
            <person name="Kosugi H."/>
            <person name="Ichikawa N."/>
            <person name="Tasumi E."/>
            <person name="Hiraki A.T."/>
            <person name="Shimizu A."/>
            <person name="Kato Y."/>
            <person name="Nishiko R."/>
            <person name="Mori K."/>
            <person name="Fujita N."/>
            <person name="Imachi H."/>
            <person name="Takai K."/>
        </authorList>
    </citation>
    <scope>NUCLEOTIDE SEQUENCE [LARGE SCALE GENOMIC DNA]</scope>
    <source>
        <strain evidence="8">DSM 17711 / JCM 13418 / NBRC 101707 / SANAE</strain>
    </source>
</reference>
<feature type="domain" description="TRASH" evidence="6">
    <location>
        <begin position="7"/>
        <end position="45"/>
    </location>
</feature>
<dbReference type="STRING" id="304371.MCP_1039"/>
<dbReference type="GO" id="GO:0003735">
    <property type="term" value="F:structural constituent of ribosome"/>
    <property type="evidence" value="ECO:0007669"/>
    <property type="project" value="InterPro"/>
</dbReference>
<evidence type="ECO:0000259" key="6">
    <source>
        <dbReference type="SMART" id="SM00746"/>
    </source>
</evidence>
<dbReference type="CDD" id="cd00472">
    <property type="entry name" value="Ribosomal_L24e_L24"/>
    <property type="match status" value="1"/>
</dbReference>
<name>D1YXD9_METPS</name>
<dbReference type="GO" id="GO:1990904">
    <property type="term" value="C:ribonucleoprotein complex"/>
    <property type="evidence" value="ECO:0007669"/>
    <property type="project" value="UniProtKB-KW"/>
</dbReference>
<keyword evidence="4 5" id="KW-0687">Ribonucleoprotein</keyword>
<protein>
    <recommendedName>
        <fullName evidence="5">Large ribosomal subunit protein eL24</fullName>
    </recommendedName>
</protein>
<evidence type="ECO:0000256" key="1">
    <source>
        <dbReference type="ARBA" id="ARBA00005647"/>
    </source>
</evidence>
<dbReference type="OrthoDB" id="55506at2157"/>
<proteinExistence type="inferred from homology"/>
<organism evidence="7 8">
    <name type="scientific">Methanocella paludicola (strain DSM 17711 / JCM 13418 / NBRC 101707 / SANAE)</name>
    <dbReference type="NCBI Taxonomy" id="304371"/>
    <lineage>
        <taxon>Archaea</taxon>
        <taxon>Methanobacteriati</taxon>
        <taxon>Methanobacteriota</taxon>
        <taxon>Stenosarchaea group</taxon>
        <taxon>Methanomicrobia</taxon>
        <taxon>Methanocellales</taxon>
        <taxon>Methanocellaceae</taxon>
        <taxon>Methanocella</taxon>
    </lineage>
</organism>
<dbReference type="NCBIfam" id="NF034186">
    <property type="entry name" value="PRK14891.1-1"/>
    <property type="match status" value="1"/>
</dbReference>
<comment type="cofactor">
    <cofactor evidence="5">
        <name>Zn(2+)</name>
        <dbReference type="ChEBI" id="CHEBI:29105"/>
    </cofactor>
    <text evidence="5">Binds 1 zinc ion per subunit.</text>
</comment>
<dbReference type="InParanoid" id="D1YXD9"/>
<dbReference type="GeneID" id="8682998"/>
<dbReference type="EMBL" id="AP011532">
    <property type="protein sequence ID" value="BAI61111.1"/>
    <property type="molecule type" value="Genomic_DNA"/>
</dbReference>
<dbReference type="InterPro" id="IPR011017">
    <property type="entry name" value="TRASH_dom"/>
</dbReference>
<evidence type="ECO:0000313" key="8">
    <source>
        <dbReference type="Proteomes" id="UP000001882"/>
    </source>
</evidence>
<dbReference type="HAMAP" id="MF_00773">
    <property type="entry name" value="Ribosomal_eL24"/>
    <property type="match status" value="1"/>
</dbReference>
<accession>D1YXD9</accession>
<comment type="subunit">
    <text evidence="5">Part of the 50S ribosomal subunit. Forms a cluster with proteins L3 and L14.</text>
</comment>
<keyword evidence="5" id="KW-0479">Metal-binding</keyword>
<dbReference type="GO" id="GO:0019843">
    <property type="term" value="F:rRNA binding"/>
    <property type="evidence" value="ECO:0007669"/>
    <property type="project" value="UniProtKB-UniRule"/>
</dbReference>
<reference evidence="7 8" key="1">
    <citation type="journal article" date="2007" name="Appl. Environ. Microbiol.">
        <title>Isolation of key methanogens for global methane emission from rice paddy fields: a novel isolate affiliated with the clone cluster rice cluster I.</title>
        <authorList>
            <person name="Sakai S."/>
            <person name="Imachi H."/>
            <person name="Sekiguchi Y."/>
            <person name="Ohashi A."/>
            <person name="Harada H."/>
            <person name="Kamagata Y."/>
        </authorList>
    </citation>
    <scope>NUCLEOTIDE SEQUENCE [LARGE SCALE GENOMIC DNA]</scope>
    <source>
        <strain evidence="8">DSM 17711 / JCM 13418 / NBRC 101707 / SANAE</strain>
    </source>
</reference>
<keyword evidence="5" id="KW-0694">RNA-binding</keyword>
<keyword evidence="8" id="KW-1185">Reference proteome</keyword>
<keyword evidence="5" id="KW-0862">Zinc</keyword>
<dbReference type="SUPFAM" id="SSF57716">
    <property type="entry name" value="Glucocorticoid receptor-like (DNA-binding domain)"/>
    <property type="match status" value="1"/>
</dbReference>
<keyword evidence="2 5" id="KW-0863">Zinc-finger</keyword>
<sequence length="71" mass="8071">MVDIKKCTFCGGKMEPGTGKMLVKKDGTIQYFCSTKCENNSKLGRIPRLTRWTGAGIAQRKLEKEHKEHKK</sequence>
<evidence type="ECO:0000256" key="3">
    <source>
        <dbReference type="ARBA" id="ARBA00022980"/>
    </source>
</evidence>
<dbReference type="Pfam" id="PF01246">
    <property type="entry name" value="Ribosomal_L24e"/>
    <property type="match status" value="1"/>
</dbReference>
<evidence type="ECO:0000313" key="7">
    <source>
        <dbReference type="EMBL" id="BAI61111.1"/>
    </source>
</evidence>
<feature type="zinc finger region" description="C4-type" evidence="5">
    <location>
        <begin position="7"/>
        <end position="37"/>
    </location>
</feature>
<dbReference type="FunCoup" id="D1YXD9">
    <property type="interactions" value="59"/>
</dbReference>
<comment type="function">
    <text evidence="5">Binds to the 23S rRNA.</text>
</comment>
<comment type="similarity">
    <text evidence="1 5">Belongs to the eukaryotic ribosomal protein eL24 family.</text>
</comment>
<dbReference type="SMART" id="SM00746">
    <property type="entry name" value="TRASH"/>
    <property type="match status" value="1"/>
</dbReference>
<dbReference type="RefSeq" id="WP_012899790.1">
    <property type="nucleotide sequence ID" value="NC_013665.1"/>
</dbReference>
<feature type="binding site" evidence="5">
    <location>
        <position position="7"/>
    </location>
    <ligand>
        <name>Zn(2+)</name>
        <dbReference type="ChEBI" id="CHEBI:29105"/>
    </ligand>
</feature>
<dbReference type="AlphaFoldDB" id="D1YXD9"/>
<dbReference type="GO" id="GO:0008270">
    <property type="term" value="F:zinc ion binding"/>
    <property type="evidence" value="ECO:0007669"/>
    <property type="project" value="UniProtKB-UniRule"/>
</dbReference>
<feature type="binding site" evidence="5">
    <location>
        <position position="37"/>
    </location>
    <ligand>
        <name>Zn(2+)</name>
        <dbReference type="ChEBI" id="CHEBI:29105"/>
    </ligand>
</feature>
<dbReference type="InterPro" id="IPR055345">
    <property type="entry name" value="Ribosomal_eL24-rel_arc"/>
</dbReference>
<dbReference type="InterPro" id="IPR038630">
    <property type="entry name" value="L24e/L24_sf"/>
</dbReference>
<dbReference type="KEGG" id="mpd:MCP_1039"/>
<dbReference type="Gene3D" id="2.30.170.20">
    <property type="entry name" value="Ribosomal protein L24e"/>
    <property type="match status" value="1"/>
</dbReference>
<feature type="binding site" evidence="5">
    <location>
        <position position="33"/>
    </location>
    <ligand>
        <name>Zn(2+)</name>
        <dbReference type="ChEBI" id="CHEBI:29105"/>
    </ligand>
</feature>
<reference evidence="7 8" key="2">
    <citation type="journal article" date="2008" name="Int. J. Syst. Evol. Microbiol.">
        <title>Methanocella paludicola gen. nov., sp. nov., a methane-producing archaeon, the first isolate of the lineage 'Rice Cluster I', and proposal of the new archaeal order Methanocellales ord. nov.</title>
        <authorList>
            <person name="Sakai S."/>
            <person name="Imachi H."/>
            <person name="Hanada S."/>
            <person name="Ohashi A."/>
            <person name="Harada H."/>
            <person name="Kamagata Y."/>
        </authorList>
    </citation>
    <scope>NUCLEOTIDE SEQUENCE [LARGE SCALE GENOMIC DNA]</scope>
    <source>
        <strain evidence="8">DSM 17711 / JCM 13418 / NBRC 101707 / SANAE</strain>
    </source>
</reference>
<dbReference type="GO" id="GO:0006412">
    <property type="term" value="P:translation"/>
    <property type="evidence" value="ECO:0007669"/>
    <property type="project" value="UniProtKB-UniRule"/>
</dbReference>
<dbReference type="InterPro" id="IPR000988">
    <property type="entry name" value="Ribosomal_eL24-rel_N"/>
</dbReference>
<keyword evidence="3 5" id="KW-0689">Ribosomal protein</keyword>
<dbReference type="eggNOG" id="arCOG01950">
    <property type="taxonomic scope" value="Archaea"/>
</dbReference>